<evidence type="ECO:0000256" key="6">
    <source>
        <dbReference type="ARBA" id="ARBA00023053"/>
    </source>
</evidence>
<feature type="transmembrane region" description="Helical" evidence="10">
    <location>
        <begin position="83"/>
        <end position="105"/>
    </location>
</feature>
<dbReference type="EMBL" id="CABFVA020000114">
    <property type="protein sequence ID" value="VVM07894.1"/>
    <property type="molecule type" value="Genomic_DNA"/>
</dbReference>
<keyword evidence="7" id="KW-0406">Ion transport</keyword>
<protein>
    <submittedName>
        <fullName evidence="12">Na(+)/H(+)-K(+) antiporter GerN</fullName>
    </submittedName>
</protein>
<keyword evidence="13" id="KW-1185">Reference proteome</keyword>
<feature type="transmembrane region" description="Helical" evidence="10">
    <location>
        <begin position="288"/>
        <end position="310"/>
    </location>
</feature>
<evidence type="ECO:0000256" key="5">
    <source>
        <dbReference type="ARBA" id="ARBA00022989"/>
    </source>
</evidence>
<feature type="domain" description="Cation/H+ exchanger transmembrane" evidence="11">
    <location>
        <begin position="17"/>
        <end position="365"/>
    </location>
</feature>
<keyword evidence="2" id="KW-0813">Transport</keyword>
<feature type="transmembrane region" description="Helical" evidence="10">
    <location>
        <begin position="209"/>
        <end position="226"/>
    </location>
</feature>
<evidence type="ECO:0000259" key="11">
    <source>
        <dbReference type="Pfam" id="PF00999"/>
    </source>
</evidence>
<feature type="transmembrane region" description="Helical" evidence="10">
    <location>
        <begin position="117"/>
        <end position="136"/>
    </location>
</feature>
<feature type="transmembrane region" description="Helical" evidence="10">
    <location>
        <begin position="148"/>
        <end position="171"/>
    </location>
</feature>
<keyword evidence="8 10" id="KW-0472">Membrane</keyword>
<evidence type="ECO:0000256" key="8">
    <source>
        <dbReference type="ARBA" id="ARBA00023136"/>
    </source>
</evidence>
<feature type="transmembrane region" description="Helical" evidence="10">
    <location>
        <begin position="259"/>
        <end position="282"/>
    </location>
</feature>
<feature type="transmembrane region" description="Helical" evidence="10">
    <location>
        <begin position="177"/>
        <end position="197"/>
    </location>
</feature>
<dbReference type="OrthoDB" id="34089at2"/>
<dbReference type="GO" id="GO:0015297">
    <property type="term" value="F:antiporter activity"/>
    <property type="evidence" value="ECO:0007669"/>
    <property type="project" value="UniProtKB-KW"/>
</dbReference>
<feature type="transmembrane region" description="Helical" evidence="10">
    <location>
        <begin position="349"/>
        <end position="371"/>
    </location>
</feature>
<organism evidence="12 13">
    <name type="scientific">Methylacidimicrobium tartarophylax</name>
    <dbReference type="NCBI Taxonomy" id="1041768"/>
    <lineage>
        <taxon>Bacteria</taxon>
        <taxon>Pseudomonadati</taxon>
        <taxon>Verrucomicrobiota</taxon>
        <taxon>Methylacidimicrobium</taxon>
    </lineage>
</organism>
<comment type="subcellular location">
    <subcellularLocation>
        <location evidence="1">Membrane</location>
        <topology evidence="1">Multi-pass membrane protein</topology>
    </subcellularLocation>
</comment>
<dbReference type="GO" id="GO:0006814">
    <property type="term" value="P:sodium ion transport"/>
    <property type="evidence" value="ECO:0007669"/>
    <property type="project" value="UniProtKB-KW"/>
</dbReference>
<sequence length="395" mass="42996">MPLENPWVFLTIWMGAAFLAAVIALQLRISVALVEVLVGILMSHLLGLADPPEWMTFLARLGSVTLAFLAGTEIDPASFRHHAFPSLVIGILSFLLPFGLVYLIAHLLLGWSTAGSLVAGIALATTSVAIVYTAILEKGMEATLFGQLLLTSCFVTDFLSVLFLGVFFTHWSTTSALLLFVALVLLLALPLSLRPLLRWLGRSPVSEPEVKFLFFVLALLGALASVAQTEPVLPAYVAGVLVAKSFATDRQLVRRMRSLAYGLLTPFFFIKAGFHISLQILLFGFLPILLFFAVKFLSKMLAVWPAFRVLRLSRREALFGSLLTSGGLTFGLIAAHFGVTKGLLQREQYSQVTIAILLSTLVPVIGASRLFPPAPVKAKEKEPKLTEPGEFEEEG</sequence>
<gene>
    <name evidence="12" type="primary">gerN</name>
    <name evidence="12" type="ORF">MAMT_01987</name>
</gene>
<evidence type="ECO:0000256" key="4">
    <source>
        <dbReference type="ARBA" id="ARBA00022692"/>
    </source>
</evidence>
<dbReference type="AlphaFoldDB" id="A0A5E6MIW9"/>
<reference evidence="12 13" key="1">
    <citation type="submission" date="2019-09" db="EMBL/GenBank/DDBJ databases">
        <authorList>
            <person name="Cremers G."/>
        </authorList>
    </citation>
    <scope>NUCLEOTIDE SEQUENCE [LARGE SCALE GENOMIC DNA]</scope>
    <source>
        <strain evidence="12">4A</strain>
    </source>
</reference>
<keyword evidence="9" id="KW-0739">Sodium transport</keyword>
<keyword evidence="4 10" id="KW-0812">Transmembrane</keyword>
<evidence type="ECO:0000256" key="10">
    <source>
        <dbReference type="SAM" id="Phobius"/>
    </source>
</evidence>
<evidence type="ECO:0000313" key="13">
    <source>
        <dbReference type="Proteomes" id="UP000334923"/>
    </source>
</evidence>
<evidence type="ECO:0000256" key="2">
    <source>
        <dbReference type="ARBA" id="ARBA00022448"/>
    </source>
</evidence>
<dbReference type="Pfam" id="PF00999">
    <property type="entry name" value="Na_H_Exchanger"/>
    <property type="match status" value="1"/>
</dbReference>
<feature type="transmembrane region" description="Helical" evidence="10">
    <location>
        <begin position="317"/>
        <end position="337"/>
    </location>
</feature>
<evidence type="ECO:0000256" key="1">
    <source>
        <dbReference type="ARBA" id="ARBA00004141"/>
    </source>
</evidence>
<accession>A0A5E6MIW9</accession>
<keyword evidence="5 10" id="KW-1133">Transmembrane helix</keyword>
<evidence type="ECO:0000256" key="9">
    <source>
        <dbReference type="ARBA" id="ARBA00023201"/>
    </source>
</evidence>
<proteinExistence type="predicted"/>
<dbReference type="Gene3D" id="1.20.1530.20">
    <property type="match status" value="1"/>
</dbReference>
<keyword evidence="6" id="KW-0915">Sodium</keyword>
<dbReference type="InterPro" id="IPR006153">
    <property type="entry name" value="Cation/H_exchanger_TM"/>
</dbReference>
<keyword evidence="3" id="KW-0050">Antiport</keyword>
<dbReference type="PANTHER" id="PTHR43562:SF3">
    <property type="entry name" value="SODIUM ION_PROTON EXCHANGER (EUROFUNG)"/>
    <property type="match status" value="1"/>
</dbReference>
<evidence type="ECO:0000256" key="3">
    <source>
        <dbReference type="ARBA" id="ARBA00022449"/>
    </source>
</evidence>
<dbReference type="Proteomes" id="UP000334923">
    <property type="component" value="Unassembled WGS sequence"/>
</dbReference>
<name>A0A5E6MIW9_9BACT</name>
<dbReference type="RefSeq" id="WP_142660820.1">
    <property type="nucleotide sequence ID" value="NZ_CABFVA020000114.1"/>
</dbReference>
<dbReference type="PANTHER" id="PTHR43562">
    <property type="entry name" value="NAPA-TYPE SODIUM/HYDROGEN ANTIPORTER"/>
    <property type="match status" value="1"/>
</dbReference>
<dbReference type="GO" id="GO:0016020">
    <property type="term" value="C:membrane"/>
    <property type="evidence" value="ECO:0007669"/>
    <property type="project" value="UniProtKB-SubCell"/>
</dbReference>
<evidence type="ECO:0000313" key="12">
    <source>
        <dbReference type="EMBL" id="VVM07894.1"/>
    </source>
</evidence>
<evidence type="ECO:0000256" key="7">
    <source>
        <dbReference type="ARBA" id="ARBA00023065"/>
    </source>
</evidence>
<dbReference type="GO" id="GO:1902600">
    <property type="term" value="P:proton transmembrane transport"/>
    <property type="evidence" value="ECO:0007669"/>
    <property type="project" value="InterPro"/>
</dbReference>
<feature type="transmembrane region" description="Helical" evidence="10">
    <location>
        <begin position="6"/>
        <end position="25"/>
    </location>
</feature>
<dbReference type="InterPro" id="IPR038770">
    <property type="entry name" value="Na+/solute_symporter_sf"/>
</dbReference>